<reference evidence="2 3" key="1">
    <citation type="journal article" date="2013" name="Chin. Sci. Bull.">
        <title>Genome survey uncovers the secrets of sex and lifestyle in caterpillar fungus.</title>
        <authorList>
            <person name="Hu X."/>
            <person name="Zhang Y."/>
            <person name="Xiao G."/>
            <person name="Zheng P."/>
            <person name="Xia Y."/>
            <person name="Zhang X."/>
            <person name="St Leger R.J."/>
            <person name="Liu X."/>
            <person name="Wang C."/>
        </authorList>
    </citation>
    <scope>NUCLEOTIDE SEQUENCE [LARGE SCALE GENOMIC DNA]</scope>
    <source>
        <strain evidence="3">Co18 / CGMCC 3.14243</strain>
        <tissue evidence="2">Fruit-body</tissue>
    </source>
</reference>
<feature type="compositionally biased region" description="Basic and acidic residues" evidence="1">
    <location>
        <begin position="569"/>
        <end position="579"/>
    </location>
</feature>
<feature type="region of interest" description="Disordered" evidence="1">
    <location>
        <begin position="1"/>
        <end position="59"/>
    </location>
</feature>
<sequence>MNAVPCQPASGHRLMDPQSTDKGHDSGYGSQSGVSDEPSGKSTQGSSLGNDGDKGRLMPALRGLGNLREFDQSVNDATLSRFQHIHAQIENPLLSYIRRKRSTKKYRPMAVRLMVLGRSEHVAKPCIVILCPDKQAKTVRKFFNKDTVKTLCRPEDCSLPSFDVFVVGRPLEMKGAEEGVGVSVLRGETETYCGAPITICLPSGAERRCTFGGMLAAVSPNGDTKLYGLTAGHVLLDEDAETDMSGSESEASLDVLEKQHLPWSSRTASEDDTRAAQVAEGVDWDSPDMTTSSRALELTKLGCISKDSWRPKDGQHDAYYDRALIDMLSYKPNRVGPKLSSTNFQHLVAATPGRSGNRQPVLVMTGSKGLKQGSLSHLPSRVLLGHGQEFINAFILNVDSEIVDGDSGSWVVDKKTLQVYGYVVASDAFGGAYVVPMVDALEDIKARLGLSSVRLATSMDITTAEPSQQRDCSITGLEHMSNTHYTGADSPLTVRDKTPLPIDDDWHLDLAGPSSNHVLHHHVGHALRTGAENPVFHSHTAKRPRSPSPLRNSQGKRAPSTKLQFKPAESGEHINCHGEEVPPLLKSTCPEEERFIFESRWRYRHQRGQDMWDSIQGDFAKRFNKHHGREMLQMKFKRARSKYIEWLPRDEDILREAWTRMEHDRYQTLHDLFIEMGGSRNMRLSSSDIEVKVVNDLKLEEHLYMVGHEDVKVRRRRRVSAKKRSTGPCDDMAHGDEVRGVGPLATHNEDDVISQVHDRRGMPWEADFQANILDIWDGHYRDG</sequence>
<dbReference type="eggNOG" id="ENOG502SRFM">
    <property type="taxonomic scope" value="Eukaryota"/>
</dbReference>
<feature type="compositionally biased region" description="Polar residues" evidence="1">
    <location>
        <begin position="28"/>
        <end position="49"/>
    </location>
</feature>
<dbReference type="EMBL" id="KE652200">
    <property type="protein sequence ID" value="EQL03639.1"/>
    <property type="molecule type" value="Genomic_DNA"/>
</dbReference>
<name>T5AM42_OPHSC</name>
<organism evidence="2 3">
    <name type="scientific">Ophiocordyceps sinensis (strain Co18 / CGMCC 3.14243)</name>
    <name type="common">Yarsagumba caterpillar fungus</name>
    <name type="synonym">Hirsutella sinensis</name>
    <dbReference type="NCBI Taxonomy" id="911162"/>
    <lineage>
        <taxon>Eukaryota</taxon>
        <taxon>Fungi</taxon>
        <taxon>Dikarya</taxon>
        <taxon>Ascomycota</taxon>
        <taxon>Pezizomycotina</taxon>
        <taxon>Sordariomycetes</taxon>
        <taxon>Hypocreomycetidae</taxon>
        <taxon>Hypocreales</taxon>
        <taxon>Ophiocordycipitaceae</taxon>
        <taxon>Ophiocordyceps</taxon>
    </lineage>
</organism>
<feature type="compositionally biased region" description="Basic and acidic residues" evidence="1">
    <location>
        <begin position="13"/>
        <end position="25"/>
    </location>
</feature>
<feature type="region of interest" description="Disordered" evidence="1">
    <location>
        <begin position="537"/>
        <end position="579"/>
    </location>
</feature>
<dbReference type="Proteomes" id="UP000019374">
    <property type="component" value="Unassembled WGS sequence"/>
</dbReference>
<evidence type="ECO:0000313" key="2">
    <source>
        <dbReference type="EMBL" id="EQL03639.1"/>
    </source>
</evidence>
<dbReference type="AlphaFoldDB" id="T5AM42"/>
<feature type="region of interest" description="Disordered" evidence="1">
    <location>
        <begin position="717"/>
        <end position="744"/>
    </location>
</feature>
<accession>T5AM42</accession>
<gene>
    <name evidence="2" type="ORF">OCS_00643</name>
</gene>
<protein>
    <submittedName>
        <fullName evidence="2">Uncharacterized protein</fullName>
    </submittedName>
</protein>
<evidence type="ECO:0000313" key="3">
    <source>
        <dbReference type="Proteomes" id="UP000019374"/>
    </source>
</evidence>
<dbReference type="HOGENOM" id="CLU_357906_0_0_1"/>
<evidence type="ECO:0000256" key="1">
    <source>
        <dbReference type="SAM" id="MobiDB-lite"/>
    </source>
</evidence>
<proteinExistence type="predicted"/>